<dbReference type="InterPro" id="IPR050346">
    <property type="entry name" value="FMO-like"/>
</dbReference>
<dbReference type="InterPro" id="IPR023753">
    <property type="entry name" value="FAD/NAD-binding_dom"/>
</dbReference>
<sequence>MPPNSKSVAVLGAGATGLITAHTLSEDGFDVHVFTRDHTSGGQWAQEIIYPGLQLNKVYGEFSFSPLAMFSPPNSSTTGGRLTAHDLRKHMQEFADTLLPGKIVFETEILNVFRDKIDASWSISTRNRDTGVETTFKFAKVVLYTGGTSKPMIPDYLSPSVAAKEAHFTGPVIHSTPLTLVPSSNISWEQTKSIVVVGGGKSAQDPQQHPASQARDITVVMLSIISPHITLRTRLEYFPPRLSPNSPLARRFLHTTWLGNKLVHGDWNAIAADSFKTMGVPADSPLRLTYSPFWHMRTNDEGVPCADGFHALVTAGAIRVVAPARVVGYAEDAVLLNTGPAVNADLVVLATEDTAAELGLYRHHPIDQAAADEWKSYTTLANLPASHPDLANWSSSMYKGIVPSKNILRRDFVINGAVLTTNDGYGFDVAAHWISSYFLGDKMKLPKSPDEVVAHTERDATLLRKRYPDTDLA</sequence>
<gene>
    <name evidence="5" type="ORF">B0H17DRAFT_1156131</name>
</gene>
<evidence type="ECO:0000313" key="5">
    <source>
        <dbReference type="EMBL" id="KAJ7707456.1"/>
    </source>
</evidence>
<evidence type="ECO:0000313" key="6">
    <source>
        <dbReference type="Proteomes" id="UP001221757"/>
    </source>
</evidence>
<keyword evidence="2" id="KW-0274">FAD</keyword>
<dbReference type="SUPFAM" id="SSF51905">
    <property type="entry name" value="FAD/NAD(P)-binding domain"/>
    <property type="match status" value="2"/>
</dbReference>
<feature type="domain" description="FAD/NAD(P)-binding" evidence="4">
    <location>
        <begin position="7"/>
        <end position="203"/>
    </location>
</feature>
<dbReference type="Gene3D" id="3.50.50.60">
    <property type="entry name" value="FAD/NAD(P)-binding domain"/>
    <property type="match status" value="2"/>
</dbReference>
<evidence type="ECO:0000259" key="4">
    <source>
        <dbReference type="Pfam" id="PF07992"/>
    </source>
</evidence>
<dbReference type="AlphaFoldDB" id="A0AAD7GXF8"/>
<dbReference type="PANTHER" id="PTHR23023">
    <property type="entry name" value="DIMETHYLANILINE MONOOXYGENASE"/>
    <property type="match status" value="1"/>
</dbReference>
<accession>A0AAD7GXF8</accession>
<keyword evidence="6" id="KW-1185">Reference proteome</keyword>
<dbReference type="InterPro" id="IPR036188">
    <property type="entry name" value="FAD/NAD-bd_sf"/>
</dbReference>
<organism evidence="5 6">
    <name type="scientific">Mycena rosella</name>
    <name type="common">Pink bonnet</name>
    <name type="synonym">Agaricus rosellus</name>
    <dbReference type="NCBI Taxonomy" id="1033263"/>
    <lineage>
        <taxon>Eukaryota</taxon>
        <taxon>Fungi</taxon>
        <taxon>Dikarya</taxon>
        <taxon>Basidiomycota</taxon>
        <taxon>Agaricomycotina</taxon>
        <taxon>Agaricomycetes</taxon>
        <taxon>Agaricomycetidae</taxon>
        <taxon>Agaricales</taxon>
        <taxon>Marasmiineae</taxon>
        <taxon>Mycenaceae</taxon>
        <taxon>Mycena</taxon>
    </lineage>
</organism>
<dbReference type="EMBL" id="JARKIE010000005">
    <property type="protein sequence ID" value="KAJ7707456.1"/>
    <property type="molecule type" value="Genomic_DNA"/>
</dbReference>
<reference evidence="5" key="1">
    <citation type="submission" date="2023-03" db="EMBL/GenBank/DDBJ databases">
        <title>Massive genome expansion in bonnet fungi (Mycena s.s.) driven by repeated elements and novel gene families across ecological guilds.</title>
        <authorList>
            <consortium name="Lawrence Berkeley National Laboratory"/>
            <person name="Harder C.B."/>
            <person name="Miyauchi S."/>
            <person name="Viragh M."/>
            <person name="Kuo A."/>
            <person name="Thoen E."/>
            <person name="Andreopoulos B."/>
            <person name="Lu D."/>
            <person name="Skrede I."/>
            <person name="Drula E."/>
            <person name="Henrissat B."/>
            <person name="Morin E."/>
            <person name="Kohler A."/>
            <person name="Barry K."/>
            <person name="LaButti K."/>
            <person name="Morin E."/>
            <person name="Salamov A."/>
            <person name="Lipzen A."/>
            <person name="Mereny Z."/>
            <person name="Hegedus B."/>
            <person name="Baldrian P."/>
            <person name="Stursova M."/>
            <person name="Weitz H."/>
            <person name="Taylor A."/>
            <person name="Grigoriev I.V."/>
            <person name="Nagy L.G."/>
            <person name="Martin F."/>
            <person name="Kauserud H."/>
        </authorList>
    </citation>
    <scope>NUCLEOTIDE SEQUENCE</scope>
    <source>
        <strain evidence="5">CBHHK067</strain>
    </source>
</reference>
<proteinExistence type="predicted"/>
<keyword evidence="3" id="KW-0560">Oxidoreductase</keyword>
<evidence type="ECO:0000256" key="1">
    <source>
        <dbReference type="ARBA" id="ARBA00022630"/>
    </source>
</evidence>
<protein>
    <recommendedName>
        <fullName evidence="4">FAD/NAD(P)-binding domain-containing protein</fullName>
    </recommendedName>
</protein>
<evidence type="ECO:0000256" key="3">
    <source>
        <dbReference type="ARBA" id="ARBA00023002"/>
    </source>
</evidence>
<dbReference type="GO" id="GO:0016491">
    <property type="term" value="F:oxidoreductase activity"/>
    <property type="evidence" value="ECO:0007669"/>
    <property type="project" value="UniProtKB-KW"/>
</dbReference>
<name>A0AAD7GXF8_MYCRO</name>
<evidence type="ECO:0000256" key="2">
    <source>
        <dbReference type="ARBA" id="ARBA00022827"/>
    </source>
</evidence>
<keyword evidence="1" id="KW-0285">Flavoprotein</keyword>
<dbReference type="Proteomes" id="UP001221757">
    <property type="component" value="Unassembled WGS sequence"/>
</dbReference>
<dbReference type="Pfam" id="PF07992">
    <property type="entry name" value="Pyr_redox_2"/>
    <property type="match status" value="1"/>
</dbReference>
<comment type="caution">
    <text evidence="5">The sequence shown here is derived from an EMBL/GenBank/DDBJ whole genome shotgun (WGS) entry which is preliminary data.</text>
</comment>